<dbReference type="AlphaFoldDB" id="A0A382ZKK2"/>
<feature type="non-terminal residue" evidence="1">
    <location>
        <position position="131"/>
    </location>
</feature>
<gene>
    <name evidence="1" type="ORF">METZ01_LOCUS448848</name>
</gene>
<proteinExistence type="predicted"/>
<dbReference type="SUPFAM" id="SSF102114">
    <property type="entry name" value="Radical SAM enzymes"/>
    <property type="match status" value="1"/>
</dbReference>
<sequence length="131" mass="15406">MKSIYSLKTLRNIFDAKVFQIFHFLKFISIWRKYKRSYDFPILFQIQTVNRCNADCQMCPYSSTTAQNSLMLMEDNLFNQLINEISGRNEVELIVLSLQNEPLVDKNIIDRAKYIKLNAPKVKLELVSNGY</sequence>
<dbReference type="Gene3D" id="3.20.20.70">
    <property type="entry name" value="Aldolase class I"/>
    <property type="match status" value="1"/>
</dbReference>
<dbReference type="InterPro" id="IPR013785">
    <property type="entry name" value="Aldolase_TIM"/>
</dbReference>
<dbReference type="InterPro" id="IPR058240">
    <property type="entry name" value="rSAM_sf"/>
</dbReference>
<name>A0A382ZKK2_9ZZZZ</name>
<protein>
    <recommendedName>
        <fullName evidence="2">Radical SAM core domain-containing protein</fullName>
    </recommendedName>
</protein>
<evidence type="ECO:0000313" key="1">
    <source>
        <dbReference type="EMBL" id="SVD95994.1"/>
    </source>
</evidence>
<accession>A0A382ZKK2</accession>
<organism evidence="1">
    <name type="scientific">marine metagenome</name>
    <dbReference type="NCBI Taxonomy" id="408172"/>
    <lineage>
        <taxon>unclassified sequences</taxon>
        <taxon>metagenomes</taxon>
        <taxon>ecological metagenomes</taxon>
    </lineage>
</organism>
<evidence type="ECO:0008006" key="2">
    <source>
        <dbReference type="Google" id="ProtNLM"/>
    </source>
</evidence>
<dbReference type="EMBL" id="UINC01184674">
    <property type="protein sequence ID" value="SVD95994.1"/>
    <property type="molecule type" value="Genomic_DNA"/>
</dbReference>
<reference evidence="1" key="1">
    <citation type="submission" date="2018-05" db="EMBL/GenBank/DDBJ databases">
        <authorList>
            <person name="Lanie J.A."/>
            <person name="Ng W.-L."/>
            <person name="Kazmierczak K.M."/>
            <person name="Andrzejewski T.M."/>
            <person name="Davidsen T.M."/>
            <person name="Wayne K.J."/>
            <person name="Tettelin H."/>
            <person name="Glass J.I."/>
            <person name="Rusch D."/>
            <person name="Podicherti R."/>
            <person name="Tsui H.-C.T."/>
            <person name="Winkler M.E."/>
        </authorList>
    </citation>
    <scope>NUCLEOTIDE SEQUENCE</scope>
</reference>